<reference evidence="1 2" key="1">
    <citation type="journal article" date="2015" name="Genome Announc.">
        <title>Draft Genome Sequence of Burkholderia sp. Strain PML1(12), an Ectomycorrhizosphere-Inhabiting Bacterium with Effective Mineral-Weathering Ability.</title>
        <authorList>
            <person name="Uroz S."/>
            <person name="Oger P."/>
        </authorList>
    </citation>
    <scope>NUCLEOTIDE SEQUENCE [LARGE SCALE GENOMIC DNA]</scope>
    <source>
        <strain evidence="2">PML1(12)</strain>
    </source>
</reference>
<dbReference type="Proteomes" id="UP000035963">
    <property type="component" value="Unassembled WGS sequence"/>
</dbReference>
<dbReference type="AlphaFoldDB" id="A0A0J1FMT0"/>
<name>A0A0J1FMT0_9BURK</name>
<dbReference type="PATRIC" id="fig|908627.4.peg.8474"/>
<protein>
    <submittedName>
        <fullName evidence="1">Uncharacterized protein</fullName>
    </submittedName>
</protein>
<evidence type="ECO:0000313" key="2">
    <source>
        <dbReference type="Proteomes" id="UP000035963"/>
    </source>
</evidence>
<gene>
    <name evidence="1" type="ORF">EOS_37810</name>
</gene>
<dbReference type="EMBL" id="AEJF01000230">
    <property type="protein sequence ID" value="KLU21033.1"/>
    <property type="molecule type" value="Genomic_DNA"/>
</dbReference>
<keyword evidence="2" id="KW-1185">Reference proteome</keyword>
<comment type="caution">
    <text evidence="1">The sequence shown here is derived from an EMBL/GenBank/DDBJ whole genome shotgun (WGS) entry which is preliminary data.</text>
</comment>
<evidence type="ECO:0000313" key="1">
    <source>
        <dbReference type="EMBL" id="KLU21033.1"/>
    </source>
</evidence>
<proteinExistence type="predicted"/>
<organism evidence="1 2">
    <name type="scientific">Caballeronia mineralivorans PML1(12)</name>
    <dbReference type="NCBI Taxonomy" id="908627"/>
    <lineage>
        <taxon>Bacteria</taxon>
        <taxon>Pseudomonadati</taxon>
        <taxon>Pseudomonadota</taxon>
        <taxon>Betaproteobacteria</taxon>
        <taxon>Burkholderiales</taxon>
        <taxon>Burkholderiaceae</taxon>
        <taxon>Caballeronia</taxon>
    </lineage>
</organism>
<sequence>MRIDVVRAVLVVVFSDDDQGVRRIGAMGHGLDEPANRQVVVGLLGFRCVDAGQRGAEAARVIMAEANRRQAGQIALLTLLAGKSASSRGFFCVITSRATESSLPRRLREIRSAQMPSASCDASSRRDCRIVVCHGDRLKAGK</sequence>
<accession>A0A0J1FMT0</accession>